<dbReference type="Pfam" id="PF25057">
    <property type="entry name" value="CUT_N"/>
    <property type="match status" value="1"/>
</dbReference>
<evidence type="ECO:0000313" key="4">
    <source>
        <dbReference type="WBParaSite" id="ACOC_0000033101-mRNA-1"/>
    </source>
</evidence>
<dbReference type="OrthoDB" id="5844897at2759"/>
<dbReference type="EMBL" id="UYYA01000029">
    <property type="protein sequence ID" value="VDM51917.1"/>
    <property type="molecule type" value="Genomic_DNA"/>
</dbReference>
<name>A0A0R3PA16_ANGCS</name>
<accession>A0A0R3PA16</accession>
<proteinExistence type="predicted"/>
<evidence type="ECO:0000313" key="3">
    <source>
        <dbReference type="Proteomes" id="UP000267027"/>
    </source>
</evidence>
<dbReference type="Proteomes" id="UP000267027">
    <property type="component" value="Unassembled WGS sequence"/>
</dbReference>
<sequence>MPKIILALVNETTLPKFLTSLHGRCGVWSKKSLLPSTIDFHLRVVVSYDYEFLTEEDKIYDLTCTYSAENTSIDAYYDTA</sequence>
<feature type="domain" description="ZP" evidence="1">
    <location>
        <begin position="1"/>
        <end position="80"/>
    </location>
</feature>
<dbReference type="WBParaSite" id="ACOC_0000033101-mRNA-1">
    <property type="protein sequence ID" value="ACOC_0000033101-mRNA-1"/>
    <property type="gene ID" value="ACOC_0000033101"/>
</dbReference>
<dbReference type="InterPro" id="IPR056953">
    <property type="entry name" value="CUT_N"/>
</dbReference>
<evidence type="ECO:0000259" key="1">
    <source>
        <dbReference type="PROSITE" id="PS51034"/>
    </source>
</evidence>
<gene>
    <name evidence="2" type="ORF">ACOC_LOCUS332</name>
</gene>
<dbReference type="InterPro" id="IPR001507">
    <property type="entry name" value="ZP_dom"/>
</dbReference>
<evidence type="ECO:0000313" key="2">
    <source>
        <dbReference type="EMBL" id="VDM51917.1"/>
    </source>
</evidence>
<dbReference type="OMA" id="TSIDAYY"/>
<reference evidence="2 3" key="2">
    <citation type="submission" date="2018-11" db="EMBL/GenBank/DDBJ databases">
        <authorList>
            <consortium name="Pathogen Informatics"/>
        </authorList>
    </citation>
    <scope>NUCLEOTIDE SEQUENCE [LARGE SCALE GENOMIC DNA]</scope>
    <source>
        <strain evidence="2 3">Costa Rica</strain>
    </source>
</reference>
<organism evidence="4">
    <name type="scientific">Angiostrongylus costaricensis</name>
    <name type="common">Nematode worm</name>
    <dbReference type="NCBI Taxonomy" id="334426"/>
    <lineage>
        <taxon>Eukaryota</taxon>
        <taxon>Metazoa</taxon>
        <taxon>Ecdysozoa</taxon>
        <taxon>Nematoda</taxon>
        <taxon>Chromadorea</taxon>
        <taxon>Rhabditida</taxon>
        <taxon>Rhabditina</taxon>
        <taxon>Rhabditomorpha</taxon>
        <taxon>Strongyloidea</taxon>
        <taxon>Metastrongylidae</taxon>
        <taxon>Angiostrongylus</taxon>
    </lineage>
</organism>
<keyword evidence="3" id="KW-1185">Reference proteome</keyword>
<reference evidence="4" key="1">
    <citation type="submission" date="2017-02" db="UniProtKB">
        <authorList>
            <consortium name="WormBaseParasite"/>
        </authorList>
    </citation>
    <scope>IDENTIFICATION</scope>
</reference>
<dbReference type="AlphaFoldDB" id="A0A0R3PA16"/>
<protein>
    <submittedName>
        <fullName evidence="4">ZP domain-containing protein</fullName>
    </submittedName>
</protein>
<dbReference type="PROSITE" id="PS51034">
    <property type="entry name" value="ZP_2"/>
    <property type="match status" value="1"/>
</dbReference>